<organism evidence="1 2">
    <name type="scientific">Trichomonas vaginalis (strain ATCC PRA-98 / G3)</name>
    <dbReference type="NCBI Taxonomy" id="412133"/>
    <lineage>
        <taxon>Eukaryota</taxon>
        <taxon>Metamonada</taxon>
        <taxon>Parabasalia</taxon>
        <taxon>Trichomonadida</taxon>
        <taxon>Trichomonadidae</taxon>
        <taxon>Trichomonas</taxon>
    </lineage>
</organism>
<gene>
    <name evidence="1" type="ORF">TVAG_006490</name>
</gene>
<sequence length="112" mass="12412">MAFRQWTKSNSSYKNYAIDVSVSNCGESESTGSYTFGIAWGDIIISNINSTNNKCSQYSSYSSVLDGSSGTCNFSTFRGNIQTETYSLEFWINDSPLRVRPGVSCKLQNLEP</sequence>
<reference evidence="1" key="1">
    <citation type="submission" date="2006-10" db="EMBL/GenBank/DDBJ databases">
        <authorList>
            <person name="Amadeo P."/>
            <person name="Zhao Q."/>
            <person name="Wortman J."/>
            <person name="Fraser-Liggett C."/>
            <person name="Carlton J."/>
        </authorList>
    </citation>
    <scope>NUCLEOTIDE SEQUENCE</scope>
    <source>
        <strain evidence="1">G3</strain>
    </source>
</reference>
<name>A2E756_TRIV3</name>
<accession>A2E756</accession>
<evidence type="ECO:0000313" key="2">
    <source>
        <dbReference type="Proteomes" id="UP000001542"/>
    </source>
</evidence>
<proteinExistence type="predicted"/>
<dbReference type="EMBL" id="DS113317">
    <property type="protein sequence ID" value="EAY11574.1"/>
    <property type="molecule type" value="Genomic_DNA"/>
</dbReference>
<dbReference type="AlphaFoldDB" id="A2E756"/>
<evidence type="ECO:0000313" key="1">
    <source>
        <dbReference type="EMBL" id="EAY11574.1"/>
    </source>
</evidence>
<dbReference type="Proteomes" id="UP000001542">
    <property type="component" value="Unassembled WGS sequence"/>
</dbReference>
<protein>
    <submittedName>
        <fullName evidence="1">Uncharacterized protein</fullName>
    </submittedName>
</protein>
<dbReference type="InParanoid" id="A2E756"/>
<keyword evidence="2" id="KW-1185">Reference proteome</keyword>
<dbReference type="VEuPathDB" id="TrichDB:TVAG_006490"/>
<reference evidence="1" key="2">
    <citation type="journal article" date="2007" name="Science">
        <title>Draft genome sequence of the sexually transmitted pathogen Trichomonas vaginalis.</title>
        <authorList>
            <person name="Carlton J.M."/>
            <person name="Hirt R.P."/>
            <person name="Silva J.C."/>
            <person name="Delcher A.L."/>
            <person name="Schatz M."/>
            <person name="Zhao Q."/>
            <person name="Wortman J.R."/>
            <person name="Bidwell S.L."/>
            <person name="Alsmark U.C.M."/>
            <person name="Besteiro S."/>
            <person name="Sicheritz-Ponten T."/>
            <person name="Noel C.J."/>
            <person name="Dacks J.B."/>
            <person name="Foster P.G."/>
            <person name="Simillion C."/>
            <person name="Van de Peer Y."/>
            <person name="Miranda-Saavedra D."/>
            <person name="Barton G.J."/>
            <person name="Westrop G.D."/>
            <person name="Mueller S."/>
            <person name="Dessi D."/>
            <person name="Fiori P.L."/>
            <person name="Ren Q."/>
            <person name="Paulsen I."/>
            <person name="Zhang H."/>
            <person name="Bastida-Corcuera F.D."/>
            <person name="Simoes-Barbosa A."/>
            <person name="Brown M.T."/>
            <person name="Hayes R.D."/>
            <person name="Mukherjee M."/>
            <person name="Okumura C.Y."/>
            <person name="Schneider R."/>
            <person name="Smith A.J."/>
            <person name="Vanacova S."/>
            <person name="Villalvazo M."/>
            <person name="Haas B.J."/>
            <person name="Pertea M."/>
            <person name="Feldblyum T.V."/>
            <person name="Utterback T.R."/>
            <person name="Shu C.L."/>
            <person name="Osoegawa K."/>
            <person name="de Jong P.J."/>
            <person name="Hrdy I."/>
            <person name="Horvathova L."/>
            <person name="Zubacova Z."/>
            <person name="Dolezal P."/>
            <person name="Malik S.B."/>
            <person name="Logsdon J.M. Jr."/>
            <person name="Henze K."/>
            <person name="Gupta A."/>
            <person name="Wang C.C."/>
            <person name="Dunne R.L."/>
            <person name="Upcroft J.A."/>
            <person name="Upcroft P."/>
            <person name="White O."/>
            <person name="Salzberg S.L."/>
            <person name="Tang P."/>
            <person name="Chiu C.-H."/>
            <person name="Lee Y.-S."/>
            <person name="Embley T.M."/>
            <person name="Coombs G.H."/>
            <person name="Mottram J.C."/>
            <person name="Tachezy J."/>
            <person name="Fraser-Liggett C.M."/>
            <person name="Johnson P.J."/>
        </authorList>
    </citation>
    <scope>NUCLEOTIDE SEQUENCE [LARGE SCALE GENOMIC DNA]</scope>
    <source>
        <strain evidence="1">G3</strain>
    </source>
</reference>